<dbReference type="HOGENOM" id="CLU_3214251_0_0_9"/>
<reference evidence="1 2" key="2">
    <citation type="submission" date="2009-02" db="EMBL/GenBank/DDBJ databases">
        <title>Draft genome sequence of Clostridium asparagiforme (DSM 15981).</title>
        <authorList>
            <person name="Sudarsanam P."/>
            <person name="Ley R."/>
            <person name="Guruge J."/>
            <person name="Turnbaugh P.J."/>
            <person name="Mahowald M."/>
            <person name="Liep D."/>
            <person name="Gordon J."/>
        </authorList>
    </citation>
    <scope>NUCLEOTIDE SEQUENCE [LARGE SCALE GENOMIC DNA]</scope>
    <source>
        <strain evidence="1 2">DSM 15981</strain>
    </source>
</reference>
<reference evidence="1 2" key="1">
    <citation type="submission" date="2009-01" db="EMBL/GenBank/DDBJ databases">
        <authorList>
            <person name="Fulton L."/>
            <person name="Clifton S."/>
            <person name="Fulton B."/>
            <person name="Xu J."/>
            <person name="Minx P."/>
            <person name="Pepin K.H."/>
            <person name="Johnson M."/>
            <person name="Bhonagiri V."/>
            <person name="Nash W.E."/>
            <person name="Mardis E.R."/>
            <person name="Wilson R.K."/>
        </authorList>
    </citation>
    <scope>NUCLEOTIDE SEQUENCE [LARGE SCALE GENOMIC DNA]</scope>
    <source>
        <strain evidence="1 2">DSM 15981</strain>
    </source>
</reference>
<protein>
    <submittedName>
        <fullName evidence="1">Uncharacterized protein</fullName>
    </submittedName>
</protein>
<dbReference type="EMBL" id="ACCJ01000204">
    <property type="protein sequence ID" value="EEG54934.1"/>
    <property type="molecule type" value="Genomic_DNA"/>
</dbReference>
<dbReference type="Proteomes" id="UP000004756">
    <property type="component" value="Unassembled WGS sequence"/>
</dbReference>
<keyword evidence="2" id="KW-1185">Reference proteome</keyword>
<sequence length="44" mass="5348">MTYRPRREKSIRPCIDRSRWTFLSLKHVIIISEAYPYACAFWGE</sequence>
<evidence type="ECO:0000313" key="2">
    <source>
        <dbReference type="Proteomes" id="UP000004756"/>
    </source>
</evidence>
<evidence type="ECO:0000313" key="1">
    <source>
        <dbReference type="EMBL" id="EEG54934.1"/>
    </source>
</evidence>
<dbReference type="AlphaFoldDB" id="C0D160"/>
<name>C0D160_9FIRM</name>
<accession>C0D160</accession>
<proteinExistence type="predicted"/>
<comment type="caution">
    <text evidence="1">The sequence shown here is derived from an EMBL/GenBank/DDBJ whole genome shotgun (WGS) entry which is preliminary data.</text>
</comment>
<organism evidence="1 2">
    <name type="scientific">[Clostridium] asparagiforme DSM 15981</name>
    <dbReference type="NCBI Taxonomy" id="518636"/>
    <lineage>
        <taxon>Bacteria</taxon>
        <taxon>Bacillati</taxon>
        <taxon>Bacillota</taxon>
        <taxon>Clostridia</taxon>
        <taxon>Lachnospirales</taxon>
        <taxon>Lachnospiraceae</taxon>
        <taxon>Enterocloster</taxon>
    </lineage>
</organism>
<gene>
    <name evidence="1" type="ORF">CLOSTASPAR_02997</name>
</gene>